<reference evidence="3" key="1">
    <citation type="submission" date="2023-03" db="EMBL/GenBank/DDBJ databases">
        <title>Massive genome expansion in bonnet fungi (Mycena s.s.) driven by repeated elements and novel gene families across ecological guilds.</title>
        <authorList>
            <consortium name="Lawrence Berkeley National Laboratory"/>
            <person name="Harder C.B."/>
            <person name="Miyauchi S."/>
            <person name="Viragh M."/>
            <person name="Kuo A."/>
            <person name="Thoen E."/>
            <person name="Andreopoulos B."/>
            <person name="Lu D."/>
            <person name="Skrede I."/>
            <person name="Drula E."/>
            <person name="Henrissat B."/>
            <person name="Morin E."/>
            <person name="Kohler A."/>
            <person name="Barry K."/>
            <person name="LaButti K."/>
            <person name="Morin E."/>
            <person name="Salamov A."/>
            <person name="Lipzen A."/>
            <person name="Mereny Z."/>
            <person name="Hegedus B."/>
            <person name="Baldrian P."/>
            <person name="Stursova M."/>
            <person name="Weitz H."/>
            <person name="Taylor A."/>
            <person name="Grigoriev I.V."/>
            <person name="Nagy L.G."/>
            <person name="Martin F."/>
            <person name="Kauserud H."/>
        </authorList>
    </citation>
    <scope>NUCLEOTIDE SEQUENCE</scope>
    <source>
        <strain evidence="3">CBHHK182m</strain>
    </source>
</reference>
<dbReference type="PANTHER" id="PTHR40465:SF1">
    <property type="entry name" value="DUF6534 DOMAIN-CONTAINING PROTEIN"/>
    <property type="match status" value="1"/>
</dbReference>
<dbReference type="AlphaFoldDB" id="A0AAD7I354"/>
<keyword evidence="1" id="KW-0812">Transmembrane</keyword>
<keyword evidence="4" id="KW-1185">Reference proteome</keyword>
<feature type="transmembrane region" description="Helical" evidence="1">
    <location>
        <begin position="200"/>
        <end position="221"/>
    </location>
</feature>
<feature type="transmembrane region" description="Helical" evidence="1">
    <location>
        <begin position="124"/>
        <end position="146"/>
    </location>
</feature>
<feature type="transmembrane region" description="Helical" evidence="1">
    <location>
        <begin position="166"/>
        <end position="188"/>
    </location>
</feature>
<organism evidence="3 4">
    <name type="scientific">Mycena metata</name>
    <dbReference type="NCBI Taxonomy" id="1033252"/>
    <lineage>
        <taxon>Eukaryota</taxon>
        <taxon>Fungi</taxon>
        <taxon>Dikarya</taxon>
        <taxon>Basidiomycota</taxon>
        <taxon>Agaricomycotina</taxon>
        <taxon>Agaricomycetes</taxon>
        <taxon>Agaricomycetidae</taxon>
        <taxon>Agaricales</taxon>
        <taxon>Marasmiineae</taxon>
        <taxon>Mycenaceae</taxon>
        <taxon>Mycena</taxon>
    </lineage>
</organism>
<evidence type="ECO:0000259" key="2">
    <source>
        <dbReference type="Pfam" id="PF20152"/>
    </source>
</evidence>
<accession>A0AAD7I354</accession>
<keyword evidence="1" id="KW-1133">Transmembrane helix</keyword>
<evidence type="ECO:0000313" key="3">
    <source>
        <dbReference type="EMBL" id="KAJ7732993.1"/>
    </source>
</evidence>
<sequence>MATGIVFNPRTTLGALEVGALAWACYFVFGVLTSQVYVYSSRFPTDSAKLKTLVVVVWLMQLGQMVSVGWALFTYMILDYGNPEAVVGPVPKSFAVGVLLGGILVICVQGFFSFRLYAFSKGLFVPISIWVVISVRFIAVMGIVIISHRPISIVQLERQWGRLFIVSWGVSVVSDLSITGALVAVFLAQRPSGQKRTVALIDKLIIWTLETGMLTSANIIVEVVCFYTMKDNFIWVVFYVLQPLLYSNSLLVSLNSRATLRAINDREVSLQSLHPTAAIDFANRMQVTPDTEGIIITASFKMPHV</sequence>
<dbReference type="Pfam" id="PF20152">
    <property type="entry name" value="DUF6534"/>
    <property type="match status" value="1"/>
</dbReference>
<protein>
    <recommendedName>
        <fullName evidence="2">DUF6534 domain-containing protein</fullName>
    </recommendedName>
</protein>
<name>A0AAD7I354_9AGAR</name>
<gene>
    <name evidence="3" type="ORF">B0H16DRAFT_1580290</name>
</gene>
<feature type="transmembrane region" description="Helical" evidence="1">
    <location>
        <begin position="93"/>
        <end position="112"/>
    </location>
</feature>
<dbReference type="Proteomes" id="UP001215598">
    <property type="component" value="Unassembled WGS sequence"/>
</dbReference>
<keyword evidence="1" id="KW-0472">Membrane</keyword>
<evidence type="ECO:0000313" key="4">
    <source>
        <dbReference type="Proteomes" id="UP001215598"/>
    </source>
</evidence>
<comment type="caution">
    <text evidence="3">The sequence shown here is derived from an EMBL/GenBank/DDBJ whole genome shotgun (WGS) entry which is preliminary data.</text>
</comment>
<feature type="domain" description="DUF6534" evidence="2">
    <location>
        <begin position="171"/>
        <end position="258"/>
    </location>
</feature>
<feature type="transmembrane region" description="Helical" evidence="1">
    <location>
        <begin position="233"/>
        <end position="254"/>
    </location>
</feature>
<dbReference type="EMBL" id="JARKIB010000141">
    <property type="protein sequence ID" value="KAJ7732993.1"/>
    <property type="molecule type" value="Genomic_DNA"/>
</dbReference>
<dbReference type="InterPro" id="IPR045339">
    <property type="entry name" value="DUF6534"/>
</dbReference>
<feature type="transmembrane region" description="Helical" evidence="1">
    <location>
        <begin position="52"/>
        <end position="73"/>
    </location>
</feature>
<feature type="transmembrane region" description="Helical" evidence="1">
    <location>
        <begin position="20"/>
        <end position="40"/>
    </location>
</feature>
<evidence type="ECO:0000256" key="1">
    <source>
        <dbReference type="SAM" id="Phobius"/>
    </source>
</evidence>
<proteinExistence type="predicted"/>
<dbReference type="PANTHER" id="PTHR40465">
    <property type="entry name" value="CHROMOSOME 1, WHOLE GENOME SHOTGUN SEQUENCE"/>
    <property type="match status" value="1"/>
</dbReference>